<gene>
    <name evidence="3" type="ORF">VTL71DRAFT_15776</name>
</gene>
<comment type="caution">
    <text evidence="3">The sequence shown here is derived from an EMBL/GenBank/DDBJ whole genome shotgun (WGS) entry which is preliminary data.</text>
</comment>
<dbReference type="Pfam" id="PF17648">
    <property type="entry name" value="Luciferase"/>
    <property type="match status" value="1"/>
</dbReference>
<feature type="domain" description="Luciferase" evidence="2">
    <location>
        <begin position="185"/>
        <end position="258"/>
    </location>
</feature>
<reference evidence="3 4" key="1">
    <citation type="journal article" date="2024" name="Commun. Biol.">
        <title>Comparative genomic analysis of thermophilic fungi reveals convergent evolutionary adaptations and gene losses.</title>
        <authorList>
            <person name="Steindorff A.S."/>
            <person name="Aguilar-Pontes M.V."/>
            <person name="Robinson A.J."/>
            <person name="Andreopoulos B."/>
            <person name="LaButti K."/>
            <person name="Kuo A."/>
            <person name="Mondo S."/>
            <person name="Riley R."/>
            <person name="Otillar R."/>
            <person name="Haridas S."/>
            <person name="Lipzen A."/>
            <person name="Grimwood J."/>
            <person name="Schmutz J."/>
            <person name="Clum A."/>
            <person name="Reid I.D."/>
            <person name="Moisan M.C."/>
            <person name="Butler G."/>
            <person name="Nguyen T.T.M."/>
            <person name="Dewar K."/>
            <person name="Conant G."/>
            <person name="Drula E."/>
            <person name="Henrissat B."/>
            <person name="Hansel C."/>
            <person name="Singer S."/>
            <person name="Hutchinson M.I."/>
            <person name="de Vries R.P."/>
            <person name="Natvig D.O."/>
            <person name="Powell A.J."/>
            <person name="Tsang A."/>
            <person name="Grigoriev I.V."/>
        </authorList>
    </citation>
    <scope>NUCLEOTIDE SEQUENCE [LARGE SCALE GENOMIC DNA]</scope>
    <source>
        <strain evidence="3 4">CBS 494.80</strain>
    </source>
</reference>
<protein>
    <recommendedName>
        <fullName evidence="2">Luciferase domain-containing protein</fullName>
    </recommendedName>
</protein>
<organism evidence="3 4">
    <name type="scientific">Oculimacula yallundae</name>
    <dbReference type="NCBI Taxonomy" id="86028"/>
    <lineage>
        <taxon>Eukaryota</taxon>
        <taxon>Fungi</taxon>
        <taxon>Dikarya</taxon>
        <taxon>Ascomycota</taxon>
        <taxon>Pezizomycotina</taxon>
        <taxon>Leotiomycetes</taxon>
        <taxon>Helotiales</taxon>
        <taxon>Ploettnerulaceae</taxon>
        <taxon>Oculimacula</taxon>
    </lineage>
</organism>
<proteinExistence type="predicted"/>
<name>A0ABR4CCM4_9HELO</name>
<keyword evidence="1" id="KW-0812">Transmembrane</keyword>
<evidence type="ECO:0000313" key="3">
    <source>
        <dbReference type="EMBL" id="KAL2067680.1"/>
    </source>
</evidence>
<keyword evidence="4" id="KW-1185">Reference proteome</keyword>
<dbReference type="PANTHER" id="PTHR38695:SF1">
    <property type="entry name" value="AMINO ACID PERMEASE_ SLC12A DOMAIN-CONTAINING PROTEIN"/>
    <property type="match status" value="1"/>
</dbReference>
<feature type="transmembrane region" description="Helical" evidence="1">
    <location>
        <begin position="26"/>
        <end position="46"/>
    </location>
</feature>
<dbReference type="InterPro" id="IPR040841">
    <property type="entry name" value="Luciferase_dom"/>
</dbReference>
<keyword evidence="1" id="KW-1133">Transmembrane helix</keyword>
<dbReference type="InterPro" id="IPR048273">
    <property type="entry name" value="Luciferase"/>
</dbReference>
<dbReference type="Proteomes" id="UP001595075">
    <property type="component" value="Unassembled WGS sequence"/>
</dbReference>
<evidence type="ECO:0000259" key="2">
    <source>
        <dbReference type="Pfam" id="PF17648"/>
    </source>
</evidence>
<evidence type="ECO:0000313" key="4">
    <source>
        <dbReference type="Proteomes" id="UP001595075"/>
    </source>
</evidence>
<evidence type="ECO:0000256" key="1">
    <source>
        <dbReference type="SAM" id="Phobius"/>
    </source>
</evidence>
<keyword evidence="1" id="KW-0472">Membrane</keyword>
<dbReference type="PANTHER" id="PTHR38695">
    <property type="entry name" value="AMINO ACID PERMEASE_ SLC12A DOMAIN-CONTAINING PROTEIN"/>
    <property type="match status" value="1"/>
</dbReference>
<sequence>MVSLDIPRFLPSGVFSYHSHKLNVNLPFVAATFGTGLIASFAVWCYRDYQDYLALGPGGPPYNVKGWGWITFGIRPFAMSKTGALYVKDYPQDGVHSSIEELPVRKGERAVLGGIAPHRQLSQHSPEIMRQFITNLFSNAAKQHSDLLHIQKSKYERHHDALFVSSELLASRDSANIPETAQIARGELGHAHPDLSVHLYLRPADARRIIEKSWAERHRLAVPKTSWIKNMYAVSDTYLMIYGPRNDAEMEVLRVILENSIRFMTGTENVQRIEWKTAL</sequence>
<dbReference type="EMBL" id="JAZHXI010000009">
    <property type="protein sequence ID" value="KAL2067680.1"/>
    <property type="molecule type" value="Genomic_DNA"/>
</dbReference>
<accession>A0ABR4CCM4</accession>